<evidence type="ECO:0000313" key="3">
    <source>
        <dbReference type="EMBL" id="GAA4989685.1"/>
    </source>
</evidence>
<dbReference type="InterPro" id="IPR025339">
    <property type="entry name" value="DUF4245"/>
</dbReference>
<keyword evidence="2" id="KW-0812">Transmembrane</keyword>
<feature type="region of interest" description="Disordered" evidence="1">
    <location>
        <begin position="1"/>
        <end position="52"/>
    </location>
</feature>
<dbReference type="Pfam" id="PF14030">
    <property type="entry name" value="DUF4245"/>
    <property type="match status" value="1"/>
</dbReference>
<reference evidence="4" key="1">
    <citation type="journal article" date="2019" name="Int. J. Syst. Evol. Microbiol.">
        <title>The Global Catalogue of Microorganisms (GCM) 10K type strain sequencing project: providing services to taxonomists for standard genome sequencing and annotation.</title>
        <authorList>
            <consortium name="The Broad Institute Genomics Platform"/>
            <consortium name="The Broad Institute Genome Sequencing Center for Infectious Disease"/>
            <person name="Wu L."/>
            <person name="Ma J."/>
        </authorList>
    </citation>
    <scope>NUCLEOTIDE SEQUENCE [LARGE SCALE GENOMIC DNA]</scope>
    <source>
        <strain evidence="4">JCM 18126</strain>
    </source>
</reference>
<name>A0ABP9I6R8_9ACTN</name>
<keyword evidence="2" id="KW-0472">Membrane</keyword>
<feature type="compositionally biased region" description="Low complexity" evidence="1">
    <location>
        <begin position="19"/>
        <end position="40"/>
    </location>
</feature>
<protein>
    <recommendedName>
        <fullName evidence="5">DUF4245 domain-containing protein</fullName>
    </recommendedName>
</protein>
<proteinExistence type="predicted"/>
<evidence type="ECO:0000256" key="2">
    <source>
        <dbReference type="SAM" id="Phobius"/>
    </source>
</evidence>
<evidence type="ECO:0000256" key="1">
    <source>
        <dbReference type="SAM" id="MobiDB-lite"/>
    </source>
</evidence>
<sequence>MTHGISDDGGVESVRQEPSDAAAPDPAAAAGAPAASPAPAEQGVPPRPRGRGTARDMVLSMIVILAVVGVVVVLLPRPSAVQQPPVDVRSAARAAARELPFAPLVPTGLPEGWKPTSAYSDRSTDDVLTWHIGYLTPAGDYAAVEVAKPATARWVSAQTASATPTEAGSRQVGGVRWLELYREDRDRSTLLREDGGETTLVTGGADFAELEVLASAVLAGERVIPAATPSAS</sequence>
<feature type="transmembrane region" description="Helical" evidence="2">
    <location>
        <begin position="57"/>
        <end position="75"/>
    </location>
</feature>
<evidence type="ECO:0008006" key="5">
    <source>
        <dbReference type="Google" id="ProtNLM"/>
    </source>
</evidence>
<organism evidence="3 4">
    <name type="scientific">Kineococcus glutinatus</name>
    <dbReference type="NCBI Taxonomy" id="1070872"/>
    <lineage>
        <taxon>Bacteria</taxon>
        <taxon>Bacillati</taxon>
        <taxon>Actinomycetota</taxon>
        <taxon>Actinomycetes</taxon>
        <taxon>Kineosporiales</taxon>
        <taxon>Kineosporiaceae</taxon>
        <taxon>Kineococcus</taxon>
    </lineage>
</organism>
<accession>A0ABP9I6R8</accession>
<keyword evidence="2" id="KW-1133">Transmembrane helix</keyword>
<evidence type="ECO:0000313" key="4">
    <source>
        <dbReference type="Proteomes" id="UP001501195"/>
    </source>
</evidence>
<comment type="caution">
    <text evidence="3">The sequence shown here is derived from an EMBL/GenBank/DDBJ whole genome shotgun (WGS) entry which is preliminary data.</text>
</comment>
<dbReference type="Proteomes" id="UP001501195">
    <property type="component" value="Unassembled WGS sequence"/>
</dbReference>
<keyword evidence="4" id="KW-1185">Reference proteome</keyword>
<gene>
    <name evidence="3" type="ORF">GCM10023225_28740</name>
</gene>
<dbReference type="EMBL" id="BAABIL010000485">
    <property type="protein sequence ID" value="GAA4989685.1"/>
    <property type="molecule type" value="Genomic_DNA"/>
</dbReference>